<evidence type="ECO:0000313" key="1">
    <source>
        <dbReference type="EMBL" id="SJN39831.1"/>
    </source>
</evidence>
<proteinExistence type="predicted"/>
<dbReference type="Proteomes" id="UP000188342">
    <property type="component" value="Unassembled WGS sequence"/>
</dbReference>
<accession>A0A1R4K5V0</accession>
<dbReference type="EMBL" id="FUKQ01000044">
    <property type="protein sequence ID" value="SJN39831.1"/>
    <property type="molecule type" value="Genomic_DNA"/>
</dbReference>
<reference evidence="1 2" key="1">
    <citation type="submission" date="2017-02" db="EMBL/GenBank/DDBJ databases">
        <authorList>
            <person name="Peterson S.W."/>
        </authorList>
    </citation>
    <scope>NUCLEOTIDE SEQUENCE [LARGE SCALE GENOMIC DNA]</scope>
    <source>
        <strain evidence="1 2">LSP_Lj1</strain>
    </source>
</reference>
<evidence type="ECO:0000313" key="2">
    <source>
        <dbReference type="Proteomes" id="UP000188342"/>
    </source>
</evidence>
<sequence length="51" mass="5557">MVAAMERDLSAVVEESDGTALVRVPRAQLLEAEVLLMRHGGHRVQDDEAQG</sequence>
<name>A0A1R4K5V0_9ACTN</name>
<dbReference type="AlphaFoldDB" id="A0A1R4K5V0"/>
<gene>
    <name evidence="1" type="ORF">FM114_11770</name>
</gene>
<keyword evidence="2" id="KW-1185">Reference proteome</keyword>
<organism evidence="1 2">
    <name type="scientific">Luteococcus japonicus LSP_Lj1</name>
    <dbReference type="NCBI Taxonomy" id="1255658"/>
    <lineage>
        <taxon>Bacteria</taxon>
        <taxon>Bacillati</taxon>
        <taxon>Actinomycetota</taxon>
        <taxon>Actinomycetes</taxon>
        <taxon>Propionibacteriales</taxon>
        <taxon>Propionibacteriaceae</taxon>
        <taxon>Luteococcus</taxon>
    </lineage>
</organism>
<protein>
    <submittedName>
        <fullName evidence="1">Uncharacterized protein</fullName>
    </submittedName>
</protein>
<dbReference type="STRING" id="1255658.FM114_11770"/>